<reference evidence="1 2" key="1">
    <citation type="journal article" date="2016" name="Nat. Commun.">
        <title>Thousands of microbial genomes shed light on interconnected biogeochemical processes in an aquifer system.</title>
        <authorList>
            <person name="Anantharaman K."/>
            <person name="Brown C.T."/>
            <person name="Hug L.A."/>
            <person name="Sharon I."/>
            <person name="Castelle C.J."/>
            <person name="Probst A.J."/>
            <person name="Thomas B.C."/>
            <person name="Singh A."/>
            <person name="Wilkins M.J."/>
            <person name="Karaoz U."/>
            <person name="Brodie E.L."/>
            <person name="Williams K.H."/>
            <person name="Hubbard S.S."/>
            <person name="Banfield J.F."/>
        </authorList>
    </citation>
    <scope>NUCLEOTIDE SEQUENCE [LARGE SCALE GENOMIC DNA]</scope>
</reference>
<protein>
    <recommendedName>
        <fullName evidence="3">DUF192 domain-containing protein</fullName>
    </recommendedName>
</protein>
<dbReference type="Proteomes" id="UP000178336">
    <property type="component" value="Unassembled WGS sequence"/>
</dbReference>
<gene>
    <name evidence="1" type="ORF">A3A48_02815</name>
</gene>
<dbReference type="EMBL" id="MFBN01000052">
    <property type="protein sequence ID" value="OGD94165.1"/>
    <property type="molecule type" value="Genomic_DNA"/>
</dbReference>
<name>A0A1F5GQP9_9BACT</name>
<sequence length="169" mass="18941">MKKDIAVIIGLFLLIVILLIFGQSINTISFVNPRSNQVTDIKNQKKSTTVIINSLEVNALIAKTPAERKKGLSIKDLLPLNEGMLFVFSDSAQYGFWMKDMKFAIDIIWIDESKKIVDIATNVTTQPGKKDKQLTIYRPKSAAIYVLEVNSGLSELHNLRIGDSVNFEI</sequence>
<dbReference type="STRING" id="1797724.A3A48_02815"/>
<organism evidence="1 2">
    <name type="scientific">Candidatus Curtissbacteria bacterium RIFCSPLOWO2_01_FULL_37_9</name>
    <dbReference type="NCBI Taxonomy" id="1797724"/>
    <lineage>
        <taxon>Bacteria</taxon>
        <taxon>Candidatus Curtissiibacteriota</taxon>
    </lineage>
</organism>
<dbReference type="PANTHER" id="PTHR37953:SF1">
    <property type="entry name" value="UPF0127 PROTEIN MJ1496"/>
    <property type="match status" value="1"/>
</dbReference>
<dbReference type="PANTHER" id="PTHR37953">
    <property type="entry name" value="UPF0127 PROTEIN MJ1496"/>
    <property type="match status" value="1"/>
</dbReference>
<dbReference type="InterPro" id="IPR038695">
    <property type="entry name" value="Saro_0823-like_sf"/>
</dbReference>
<evidence type="ECO:0000313" key="1">
    <source>
        <dbReference type="EMBL" id="OGD94165.1"/>
    </source>
</evidence>
<proteinExistence type="predicted"/>
<accession>A0A1F5GQP9</accession>
<dbReference type="InterPro" id="IPR003795">
    <property type="entry name" value="DUF192"/>
</dbReference>
<dbReference type="AlphaFoldDB" id="A0A1F5GQP9"/>
<dbReference type="Gene3D" id="2.60.120.1140">
    <property type="entry name" value="Protein of unknown function DUF192"/>
    <property type="match status" value="1"/>
</dbReference>
<comment type="caution">
    <text evidence="1">The sequence shown here is derived from an EMBL/GenBank/DDBJ whole genome shotgun (WGS) entry which is preliminary data.</text>
</comment>
<evidence type="ECO:0008006" key="3">
    <source>
        <dbReference type="Google" id="ProtNLM"/>
    </source>
</evidence>
<dbReference type="Pfam" id="PF02643">
    <property type="entry name" value="DUF192"/>
    <property type="match status" value="1"/>
</dbReference>
<evidence type="ECO:0000313" key="2">
    <source>
        <dbReference type="Proteomes" id="UP000178336"/>
    </source>
</evidence>